<dbReference type="EMBL" id="LGFT01000064">
    <property type="protein sequence ID" value="KUK43575.1"/>
    <property type="molecule type" value="Genomic_DNA"/>
</dbReference>
<accession>A0A101FSE0</accession>
<evidence type="ECO:0000256" key="3">
    <source>
        <dbReference type="ARBA" id="ARBA00022679"/>
    </source>
</evidence>
<sequence>MELFIMIFLVSFIVAFWTIFKLIPKLRQAGIIGKDVNKPGTPEVPEMGGLGIVAGFGGGMLLAVAYESFFDQVVSLDLVELLAALATVLIIAYIGILDDLFDMNQGLKALSPIFAALPLVSINVGMTVMQIPRLGPINFGIFYPLILLPLGVTGAANAVNMLAGFNGLEVGMGIAAIGSLAVIAYTINETTSLVLLLAMLGALLAALCYNRYPARILIGDVGTLSIGGVIAAAVILGNFETAGVIVIIPYFLDFLIKAANRFPSKGWWGDYKDGKLYCPNSKPVSLCQWIMKFSGGISERYLVSTLIGIEAVFGLIAIYMFARF</sequence>
<feature type="transmembrane region" description="Helical" evidence="7">
    <location>
        <begin position="301"/>
        <end position="322"/>
    </location>
</feature>
<feature type="transmembrane region" description="Helical" evidence="7">
    <location>
        <begin position="193"/>
        <end position="212"/>
    </location>
</feature>
<dbReference type="GO" id="GO:0005886">
    <property type="term" value="C:plasma membrane"/>
    <property type="evidence" value="ECO:0007669"/>
    <property type="project" value="UniProtKB-SubCell"/>
</dbReference>
<feature type="transmembrane region" description="Helical" evidence="7">
    <location>
        <begin position="78"/>
        <end position="97"/>
    </location>
</feature>
<evidence type="ECO:0000256" key="1">
    <source>
        <dbReference type="ARBA" id="ARBA00004651"/>
    </source>
</evidence>
<evidence type="ECO:0000256" key="4">
    <source>
        <dbReference type="ARBA" id="ARBA00022692"/>
    </source>
</evidence>
<proteinExistence type="predicted"/>
<keyword evidence="3 8" id="KW-0808">Transferase</keyword>
<dbReference type="GO" id="GO:0016780">
    <property type="term" value="F:phosphotransferase activity, for other substituted phosphate groups"/>
    <property type="evidence" value="ECO:0007669"/>
    <property type="project" value="InterPro"/>
</dbReference>
<keyword evidence="5 7" id="KW-1133">Transmembrane helix</keyword>
<keyword evidence="6 7" id="KW-0472">Membrane</keyword>
<protein>
    <submittedName>
        <fullName evidence="8">UDP-N-acetylglucosamine--dolichyl-phosphate N-acetylglucosaminephosphotransferase</fullName>
    </submittedName>
</protein>
<comment type="subcellular location">
    <subcellularLocation>
        <location evidence="1">Cell membrane</location>
        <topology evidence="1">Multi-pass membrane protein</topology>
    </subcellularLocation>
</comment>
<evidence type="ECO:0000256" key="7">
    <source>
        <dbReference type="SAM" id="Phobius"/>
    </source>
</evidence>
<feature type="transmembrane region" description="Helical" evidence="7">
    <location>
        <begin position="44"/>
        <end position="66"/>
    </location>
</feature>
<comment type="caution">
    <text evidence="8">The sequence shown here is derived from an EMBL/GenBank/DDBJ whole genome shotgun (WGS) entry which is preliminary data.</text>
</comment>
<reference evidence="8 9" key="1">
    <citation type="journal article" date="2015" name="MBio">
        <title>Genome-Resolved Metagenomic Analysis Reveals Roles for Candidate Phyla and Other Microbial Community Members in Biogeochemical Transformations in Oil Reservoirs.</title>
        <authorList>
            <person name="Hu P."/>
            <person name="Tom L."/>
            <person name="Singh A."/>
            <person name="Thomas B.C."/>
            <person name="Baker B.J."/>
            <person name="Piceno Y.M."/>
            <person name="Andersen G.L."/>
            <person name="Banfield J.F."/>
        </authorList>
    </citation>
    <scope>NUCLEOTIDE SEQUENCE [LARGE SCALE GENOMIC DNA]</scope>
    <source>
        <strain evidence="8">57_489</strain>
    </source>
</reference>
<evidence type="ECO:0000313" key="9">
    <source>
        <dbReference type="Proteomes" id="UP000057043"/>
    </source>
</evidence>
<gene>
    <name evidence="8" type="ORF">XD72_2068</name>
</gene>
<evidence type="ECO:0000256" key="5">
    <source>
        <dbReference type="ARBA" id="ARBA00022989"/>
    </source>
</evidence>
<evidence type="ECO:0000256" key="6">
    <source>
        <dbReference type="ARBA" id="ARBA00023136"/>
    </source>
</evidence>
<evidence type="ECO:0000256" key="2">
    <source>
        <dbReference type="ARBA" id="ARBA00022475"/>
    </source>
</evidence>
<feature type="transmembrane region" description="Helical" evidence="7">
    <location>
        <begin position="141"/>
        <end position="163"/>
    </location>
</feature>
<dbReference type="Proteomes" id="UP000057043">
    <property type="component" value="Unassembled WGS sequence"/>
</dbReference>
<organism evidence="8 9">
    <name type="scientific">Methanothrix harundinacea</name>
    <dbReference type="NCBI Taxonomy" id="301375"/>
    <lineage>
        <taxon>Archaea</taxon>
        <taxon>Methanobacteriati</taxon>
        <taxon>Methanobacteriota</taxon>
        <taxon>Stenosarchaea group</taxon>
        <taxon>Methanomicrobia</taxon>
        <taxon>Methanotrichales</taxon>
        <taxon>Methanotrichaceae</taxon>
        <taxon>Methanothrix</taxon>
    </lineage>
</organism>
<feature type="transmembrane region" description="Helical" evidence="7">
    <location>
        <begin position="170"/>
        <end position="187"/>
    </location>
</feature>
<dbReference type="GO" id="GO:0044038">
    <property type="term" value="P:cell wall macromolecule biosynthetic process"/>
    <property type="evidence" value="ECO:0007669"/>
    <property type="project" value="TreeGrafter"/>
</dbReference>
<dbReference type="PATRIC" id="fig|301375.7.peg.281"/>
<dbReference type="InterPro" id="IPR000715">
    <property type="entry name" value="Glycosyl_transferase_4"/>
</dbReference>
<dbReference type="PANTHER" id="PTHR22926:SF3">
    <property type="entry name" value="UNDECAPRENYL-PHOSPHATE ALPHA-N-ACETYLGLUCOSAMINYL 1-PHOSPHATE TRANSFERASE"/>
    <property type="match status" value="1"/>
</dbReference>
<feature type="transmembrane region" description="Helical" evidence="7">
    <location>
        <begin position="224"/>
        <end position="252"/>
    </location>
</feature>
<dbReference type="Pfam" id="PF00953">
    <property type="entry name" value="Glycos_transf_4"/>
    <property type="match status" value="1"/>
</dbReference>
<dbReference type="PANTHER" id="PTHR22926">
    <property type="entry name" value="PHOSPHO-N-ACETYLMURAMOYL-PENTAPEPTIDE-TRANSFERASE"/>
    <property type="match status" value="1"/>
</dbReference>
<feature type="transmembrane region" description="Helical" evidence="7">
    <location>
        <begin position="109"/>
        <end position="129"/>
    </location>
</feature>
<evidence type="ECO:0000313" key="8">
    <source>
        <dbReference type="EMBL" id="KUK43575.1"/>
    </source>
</evidence>
<dbReference type="GO" id="GO:0071555">
    <property type="term" value="P:cell wall organization"/>
    <property type="evidence" value="ECO:0007669"/>
    <property type="project" value="TreeGrafter"/>
</dbReference>
<feature type="transmembrane region" description="Helical" evidence="7">
    <location>
        <begin position="6"/>
        <end position="23"/>
    </location>
</feature>
<keyword evidence="2" id="KW-1003">Cell membrane</keyword>
<keyword evidence="4 7" id="KW-0812">Transmembrane</keyword>
<name>A0A101FSE0_9EURY</name>
<dbReference type="AlphaFoldDB" id="A0A101FSE0"/>